<dbReference type="Proteomes" id="UP000479000">
    <property type="component" value="Unassembled WGS sequence"/>
</dbReference>
<dbReference type="AlphaFoldDB" id="A0A6H5G9Z3"/>
<evidence type="ECO:0000313" key="2">
    <source>
        <dbReference type="Proteomes" id="UP000479000"/>
    </source>
</evidence>
<dbReference type="EMBL" id="CADCXU010009041">
    <property type="protein sequence ID" value="CAA9999739.1"/>
    <property type="molecule type" value="Genomic_DNA"/>
</dbReference>
<accession>A0A6H5G9Z3</accession>
<proteinExistence type="predicted"/>
<name>A0A6H5G9Z3_9HEMI</name>
<reference evidence="1 2" key="1">
    <citation type="submission" date="2020-02" db="EMBL/GenBank/DDBJ databases">
        <authorList>
            <person name="Ferguson B K."/>
        </authorList>
    </citation>
    <scope>NUCLEOTIDE SEQUENCE [LARGE SCALE GENOMIC DNA]</scope>
</reference>
<keyword evidence="2" id="KW-1185">Reference proteome</keyword>
<evidence type="ECO:0000313" key="1">
    <source>
        <dbReference type="EMBL" id="CAA9999739.1"/>
    </source>
</evidence>
<organism evidence="1 2">
    <name type="scientific">Nesidiocoris tenuis</name>
    <dbReference type="NCBI Taxonomy" id="355587"/>
    <lineage>
        <taxon>Eukaryota</taxon>
        <taxon>Metazoa</taxon>
        <taxon>Ecdysozoa</taxon>
        <taxon>Arthropoda</taxon>
        <taxon>Hexapoda</taxon>
        <taxon>Insecta</taxon>
        <taxon>Pterygota</taxon>
        <taxon>Neoptera</taxon>
        <taxon>Paraneoptera</taxon>
        <taxon>Hemiptera</taxon>
        <taxon>Heteroptera</taxon>
        <taxon>Panheteroptera</taxon>
        <taxon>Cimicomorpha</taxon>
        <taxon>Miridae</taxon>
        <taxon>Dicyphina</taxon>
        <taxon>Nesidiocoris</taxon>
    </lineage>
</organism>
<gene>
    <name evidence="1" type="ORF">NTEN_LOCUS6001</name>
</gene>
<sequence>MHTYNASCPLFQVFPNLSVRTGASGPNKKKLFGRSALNFRDIKYRPAAEGEWPYGTDVSDVCQRRRKEANNCRTKRKDRSVECLLQPSNRRTEKGSNPWKSIVPIDCKISGVPKRKTSIVYRGDETG</sequence>
<protein>
    <submittedName>
        <fullName evidence="1">Uncharacterized protein</fullName>
    </submittedName>
</protein>
<feature type="non-terminal residue" evidence="1">
    <location>
        <position position="127"/>
    </location>
</feature>